<dbReference type="Pfam" id="PF00005">
    <property type="entry name" value="ABC_tran"/>
    <property type="match status" value="1"/>
</dbReference>
<evidence type="ECO:0000256" key="4">
    <source>
        <dbReference type="ARBA" id="ARBA00022741"/>
    </source>
</evidence>
<gene>
    <name evidence="10" type="ORF">R3P96_25060</name>
</gene>
<name>A0ABU4BK86_9NOCA</name>
<dbReference type="InterPro" id="IPR017871">
    <property type="entry name" value="ABC_transporter-like_CS"/>
</dbReference>
<keyword evidence="1" id="KW-0813">Transport</keyword>
<dbReference type="PANTHER" id="PTHR42781:SF4">
    <property type="entry name" value="SPERMIDINE_PUTRESCINE IMPORT ATP-BINDING PROTEIN POTA"/>
    <property type="match status" value="1"/>
</dbReference>
<evidence type="ECO:0000256" key="3">
    <source>
        <dbReference type="ARBA" id="ARBA00022496"/>
    </source>
</evidence>
<sequence length="348" mass="36909">MSVELSVHGLTKVHAGQSVAALDSLDLTVPPGSCTAILGPSGSGKSTALRLIAGLDSPTAGAVRIDGHEVNDVAAENRGVGMVFQRPMLFPHMSVLDNIGFAYRAAGESRRRSRERAREYLDLVHLGDIGDRAVSGVSGGQAQRVALARSLAGSPRVLLLDEPFSALDPVLRTEMHDLVRELRSTLDQTLLLVTHDQQEAAVLADSVAVLIDGRLEHHSDIATAYTRPSTLAVSRLMGGINEIEGWWDGVGVHRSELGMLEVDGVSLPAGPAVLLLRHELITFNDNGIRANVSGLRPTGFRSIADVTVGSTVVKVELAAGSVVQVGDPVGLDIPDAARFVVNTRRSRE</sequence>
<keyword evidence="4" id="KW-0547">Nucleotide-binding</keyword>
<keyword evidence="5 10" id="KW-0067">ATP-binding</keyword>
<evidence type="ECO:0000256" key="6">
    <source>
        <dbReference type="ARBA" id="ARBA00023004"/>
    </source>
</evidence>
<dbReference type="InterPro" id="IPR015853">
    <property type="entry name" value="ABC_transpr_FbpC"/>
</dbReference>
<dbReference type="InterPro" id="IPR027417">
    <property type="entry name" value="P-loop_NTPase"/>
</dbReference>
<reference evidence="10 11" key="1">
    <citation type="submission" date="2023-10" db="EMBL/GenBank/DDBJ databases">
        <title>Development of a sustainable strategy for remediation of hydrocarbon-contaminated territories based on the waste exchange concept.</title>
        <authorList>
            <person name="Krivoruchko A."/>
        </authorList>
    </citation>
    <scope>NUCLEOTIDE SEQUENCE [LARGE SCALE GENOMIC DNA]</scope>
    <source>
        <strain evidence="10 11">IEGM 1323</strain>
    </source>
</reference>
<evidence type="ECO:0000259" key="9">
    <source>
        <dbReference type="PROSITE" id="PS50893"/>
    </source>
</evidence>
<protein>
    <submittedName>
        <fullName evidence="10">ABC transporter ATP-binding protein</fullName>
    </submittedName>
</protein>
<proteinExistence type="predicted"/>
<evidence type="ECO:0000313" key="10">
    <source>
        <dbReference type="EMBL" id="MDV6264620.1"/>
    </source>
</evidence>
<dbReference type="SMART" id="SM00382">
    <property type="entry name" value="AAA"/>
    <property type="match status" value="1"/>
</dbReference>
<organism evidence="10 11">
    <name type="scientific">Rhodococcoides yunnanense</name>
    <dbReference type="NCBI Taxonomy" id="278209"/>
    <lineage>
        <taxon>Bacteria</taxon>
        <taxon>Bacillati</taxon>
        <taxon>Actinomycetota</taxon>
        <taxon>Actinomycetes</taxon>
        <taxon>Mycobacteriales</taxon>
        <taxon>Nocardiaceae</taxon>
        <taxon>Rhodococcoides</taxon>
    </lineage>
</organism>
<evidence type="ECO:0000256" key="7">
    <source>
        <dbReference type="ARBA" id="ARBA00023065"/>
    </source>
</evidence>
<dbReference type="SUPFAM" id="SSF52540">
    <property type="entry name" value="P-loop containing nucleoside triphosphate hydrolases"/>
    <property type="match status" value="1"/>
</dbReference>
<dbReference type="Gene3D" id="3.40.50.300">
    <property type="entry name" value="P-loop containing nucleotide triphosphate hydrolases"/>
    <property type="match status" value="1"/>
</dbReference>
<evidence type="ECO:0000256" key="5">
    <source>
        <dbReference type="ARBA" id="ARBA00022840"/>
    </source>
</evidence>
<dbReference type="PROSITE" id="PS00211">
    <property type="entry name" value="ABC_TRANSPORTER_1"/>
    <property type="match status" value="1"/>
</dbReference>
<keyword evidence="11" id="KW-1185">Reference proteome</keyword>
<dbReference type="RefSeq" id="WP_317566647.1">
    <property type="nucleotide sequence ID" value="NZ_JAWLJX010000016.1"/>
</dbReference>
<evidence type="ECO:0000256" key="2">
    <source>
        <dbReference type="ARBA" id="ARBA00022475"/>
    </source>
</evidence>
<accession>A0ABU4BK86</accession>
<keyword evidence="8" id="KW-0472">Membrane</keyword>
<evidence type="ECO:0000256" key="8">
    <source>
        <dbReference type="ARBA" id="ARBA00023136"/>
    </source>
</evidence>
<feature type="domain" description="ABC transporter" evidence="9">
    <location>
        <begin position="5"/>
        <end position="237"/>
    </location>
</feature>
<comment type="caution">
    <text evidence="10">The sequence shown here is derived from an EMBL/GenBank/DDBJ whole genome shotgun (WGS) entry which is preliminary data.</text>
</comment>
<keyword evidence="3" id="KW-0410">Iron transport</keyword>
<keyword evidence="2" id="KW-1003">Cell membrane</keyword>
<dbReference type="EMBL" id="JAWLJX010000016">
    <property type="protein sequence ID" value="MDV6264620.1"/>
    <property type="molecule type" value="Genomic_DNA"/>
</dbReference>
<dbReference type="PROSITE" id="PS50893">
    <property type="entry name" value="ABC_TRANSPORTER_2"/>
    <property type="match status" value="1"/>
</dbReference>
<dbReference type="InterPro" id="IPR003439">
    <property type="entry name" value="ABC_transporter-like_ATP-bd"/>
</dbReference>
<dbReference type="InterPro" id="IPR050093">
    <property type="entry name" value="ABC_SmlMolc_Importer"/>
</dbReference>
<evidence type="ECO:0000256" key="1">
    <source>
        <dbReference type="ARBA" id="ARBA00022448"/>
    </source>
</evidence>
<keyword evidence="6" id="KW-0408">Iron</keyword>
<keyword evidence="7" id="KW-0406">Ion transport</keyword>
<dbReference type="CDD" id="cd03259">
    <property type="entry name" value="ABC_Carb_Solutes_like"/>
    <property type="match status" value="1"/>
</dbReference>
<dbReference type="InterPro" id="IPR003593">
    <property type="entry name" value="AAA+_ATPase"/>
</dbReference>
<dbReference type="Proteomes" id="UP001185755">
    <property type="component" value="Unassembled WGS sequence"/>
</dbReference>
<dbReference type="GO" id="GO:0005524">
    <property type="term" value="F:ATP binding"/>
    <property type="evidence" value="ECO:0007669"/>
    <property type="project" value="UniProtKB-KW"/>
</dbReference>
<dbReference type="PANTHER" id="PTHR42781">
    <property type="entry name" value="SPERMIDINE/PUTRESCINE IMPORT ATP-BINDING PROTEIN POTA"/>
    <property type="match status" value="1"/>
</dbReference>
<evidence type="ECO:0000313" key="11">
    <source>
        <dbReference type="Proteomes" id="UP001185755"/>
    </source>
</evidence>